<accession>A0A1K1QU01</accession>
<dbReference type="PROSITE" id="PS51257">
    <property type="entry name" value="PROKAR_LIPOPROTEIN"/>
    <property type="match status" value="1"/>
</dbReference>
<dbReference type="EMBL" id="FPIZ01000009">
    <property type="protein sequence ID" value="SFW63352.1"/>
    <property type="molecule type" value="Genomic_DNA"/>
</dbReference>
<protein>
    <submittedName>
        <fullName evidence="1">Starch-binding associating with outer membrane</fullName>
    </submittedName>
    <submittedName>
        <fullName evidence="2">SusD/RagB family nutrient-binding outer membrane lipoprotein</fullName>
    </submittedName>
</protein>
<keyword evidence="2" id="KW-0449">Lipoprotein</keyword>
<sequence>MTRNKLLKYACFGAIICMLGTGCKKLIDDAYANPNADVKQPVETLLPNLISNLVNSYTANGTNYGTVVDNYYIGRYIQYWCANANGNQYDKMGGATGSSDIMGNMWAAHYFGMGQNLNKVIEWGTEEKKWDYVGVAYALRAWGWQSLTDQYGEVILKEAFNSSRDQFDYDSQAEVYDTVRAVAFRALTYLDMTGDHVSAANLAKGDAYLYNGDVNKWKKFVYGVLARSYNHLSNKAAYQPDSVIKYADLAMSSNEDNAVYRVENASTSATKSYFGPFRANIGSLVQGEFIANLESGSNPVFPVADPRAYYLIRENFNGTFKGIRPNYGATGSTGLDTADLPRNYWGGQYSSSKSLNPRYLYADDSPWPVMTATEMQFMKAEAAYRKGDKATALMAYTNAISLSMDMMYNYPTNIPAGKVMTATAKAAYMANTSVIPASAANLTLTQIMLQKYIALYCFGVSETWVDMRRFHYTDIDPATGAQVYAGWTPLAAADLFLNNNQKLVYRCRPRYNSEYLYNIPALTALGALELDYHTKECWFSQQ</sequence>
<evidence type="ECO:0000313" key="4">
    <source>
        <dbReference type="Proteomes" id="UP001326715"/>
    </source>
</evidence>
<dbReference type="Gene3D" id="1.25.40.390">
    <property type="match status" value="1"/>
</dbReference>
<organism evidence="1 3">
    <name type="scientific">Chitinophaga sancti</name>
    <dbReference type="NCBI Taxonomy" id="1004"/>
    <lineage>
        <taxon>Bacteria</taxon>
        <taxon>Pseudomonadati</taxon>
        <taxon>Bacteroidota</taxon>
        <taxon>Chitinophagia</taxon>
        <taxon>Chitinophagales</taxon>
        <taxon>Chitinophagaceae</taxon>
        <taxon>Chitinophaga</taxon>
    </lineage>
</organism>
<reference evidence="1 3" key="1">
    <citation type="submission" date="2016-11" db="EMBL/GenBank/DDBJ databases">
        <authorList>
            <person name="Jaros S."/>
            <person name="Januszkiewicz K."/>
            <person name="Wedrychowicz H."/>
        </authorList>
    </citation>
    <scope>NUCLEOTIDE SEQUENCE [LARGE SCALE GENOMIC DNA]</scope>
    <source>
        <strain evidence="1 3">DSM 784</strain>
    </source>
</reference>
<dbReference type="OrthoDB" id="9766256at2"/>
<dbReference type="InterPro" id="IPR011990">
    <property type="entry name" value="TPR-like_helical_dom_sf"/>
</dbReference>
<keyword evidence="4" id="KW-1185">Reference proteome</keyword>
<gene>
    <name evidence="1" type="ORF">SAMN05661012_03072</name>
    <name evidence="2" type="ORF">SR876_13335</name>
</gene>
<proteinExistence type="predicted"/>
<dbReference type="RefSeq" id="WP_072361817.1">
    <property type="nucleotide sequence ID" value="NZ_CP139972.1"/>
</dbReference>
<name>A0A1K1QU01_9BACT</name>
<dbReference type="Proteomes" id="UP000183788">
    <property type="component" value="Unassembled WGS sequence"/>
</dbReference>
<dbReference type="SUPFAM" id="SSF48452">
    <property type="entry name" value="TPR-like"/>
    <property type="match status" value="1"/>
</dbReference>
<dbReference type="InterPro" id="IPR041662">
    <property type="entry name" value="SusD-like_2"/>
</dbReference>
<evidence type="ECO:0000313" key="3">
    <source>
        <dbReference type="Proteomes" id="UP000183788"/>
    </source>
</evidence>
<evidence type="ECO:0000313" key="1">
    <source>
        <dbReference type="EMBL" id="SFW63352.1"/>
    </source>
</evidence>
<dbReference type="Pfam" id="PF12771">
    <property type="entry name" value="SusD-like_2"/>
    <property type="match status" value="1"/>
</dbReference>
<dbReference type="AlphaFoldDB" id="A0A1K1QU01"/>
<dbReference type="STRING" id="1004.SAMN05661012_03072"/>
<dbReference type="Proteomes" id="UP001326715">
    <property type="component" value="Chromosome"/>
</dbReference>
<evidence type="ECO:0000313" key="2">
    <source>
        <dbReference type="EMBL" id="WQG92493.1"/>
    </source>
</evidence>
<reference evidence="2 4" key="2">
    <citation type="submission" date="2023-11" db="EMBL/GenBank/DDBJ databases">
        <title>MicrobeMod: A computational toolkit for identifying prokaryotic methylation and restriction-modification with nanopore sequencing.</title>
        <authorList>
            <person name="Crits-Christoph A."/>
            <person name="Kang S.C."/>
            <person name="Lee H."/>
            <person name="Ostrov N."/>
        </authorList>
    </citation>
    <scope>NUCLEOTIDE SEQUENCE [LARGE SCALE GENOMIC DNA]</scope>
    <source>
        <strain evidence="2 4">ATCC 23090</strain>
    </source>
</reference>
<dbReference type="EMBL" id="CP140154">
    <property type="protein sequence ID" value="WQG92493.1"/>
    <property type="molecule type" value="Genomic_DNA"/>
</dbReference>